<dbReference type="SMART" id="SM00181">
    <property type="entry name" value="EGF"/>
    <property type="match status" value="1"/>
</dbReference>
<protein>
    <recommendedName>
        <fullName evidence="6">EGF-like domain-containing protein</fullName>
    </recommendedName>
</protein>
<gene>
    <name evidence="7" type="ORF">PMEA_00019145</name>
</gene>
<dbReference type="InterPro" id="IPR052235">
    <property type="entry name" value="Nephronectin_domain"/>
</dbReference>
<keyword evidence="3" id="KW-0677">Repeat</keyword>
<dbReference type="PANTHER" id="PTHR24050">
    <property type="entry name" value="PA14 DOMAIN-CONTAINING PROTEIN"/>
    <property type="match status" value="1"/>
</dbReference>
<dbReference type="InterPro" id="IPR018097">
    <property type="entry name" value="EGF_Ca-bd_CS"/>
</dbReference>
<evidence type="ECO:0000313" key="7">
    <source>
        <dbReference type="EMBL" id="CAH3140940.1"/>
    </source>
</evidence>
<keyword evidence="8" id="KW-1185">Reference proteome</keyword>
<dbReference type="Proteomes" id="UP001159428">
    <property type="component" value="Unassembled WGS sequence"/>
</dbReference>
<evidence type="ECO:0000259" key="6">
    <source>
        <dbReference type="PROSITE" id="PS50026"/>
    </source>
</evidence>
<dbReference type="PROSITE" id="PS01186">
    <property type="entry name" value="EGF_2"/>
    <property type="match status" value="1"/>
</dbReference>
<comment type="caution">
    <text evidence="5">Lacks conserved residue(s) required for the propagation of feature annotation.</text>
</comment>
<dbReference type="FunFam" id="2.10.25.10:FF:000038">
    <property type="entry name" value="Fibrillin 2"/>
    <property type="match status" value="1"/>
</dbReference>
<dbReference type="InterPro" id="IPR001881">
    <property type="entry name" value="EGF-like_Ca-bd_dom"/>
</dbReference>
<dbReference type="PROSITE" id="PS00010">
    <property type="entry name" value="ASX_HYDROXYL"/>
    <property type="match status" value="1"/>
</dbReference>
<proteinExistence type="predicted"/>
<dbReference type="SUPFAM" id="SSF57196">
    <property type="entry name" value="EGF/Laminin"/>
    <property type="match status" value="1"/>
</dbReference>
<evidence type="ECO:0000256" key="5">
    <source>
        <dbReference type="PROSITE-ProRule" id="PRU00076"/>
    </source>
</evidence>
<sequence>MYFFCSDINECVRGLDKCSSDAFCNNTKGSYNCTCKPGFTGNGRECKGKLVFLFFLFKRSNVSGAVTLLVDSQPLSVFCHMGNFGCGDGGWTPVMKIDGRETTFHYDEHYWINDQGYNLPGGETGFDGQESKLPTYWNTSFSKICLGMKINQQLRFIVIHKQADSLHSLIADGQYRATSLGRDKWKELIGFQGSLQANCNKEGFNAVCSWRRYSKARIGIVSENKNECGSCDSRIGFGTKGQPDDLNTCGNEAVNNPDNGNKHLKAMGYILVQ</sequence>
<reference evidence="7 8" key="1">
    <citation type="submission" date="2022-05" db="EMBL/GenBank/DDBJ databases">
        <authorList>
            <consortium name="Genoscope - CEA"/>
            <person name="William W."/>
        </authorList>
    </citation>
    <scope>NUCLEOTIDE SEQUENCE [LARGE SCALE GENOMIC DNA]</scope>
</reference>
<dbReference type="Gene3D" id="2.10.25.10">
    <property type="entry name" value="Laminin"/>
    <property type="match status" value="1"/>
</dbReference>
<evidence type="ECO:0000256" key="3">
    <source>
        <dbReference type="ARBA" id="ARBA00022737"/>
    </source>
</evidence>
<accession>A0AAU9X8Z5</accession>
<keyword evidence="4" id="KW-1015">Disulfide bond</keyword>
<comment type="caution">
    <text evidence="7">The sequence shown here is derived from an EMBL/GenBank/DDBJ whole genome shotgun (WGS) entry which is preliminary data.</text>
</comment>
<dbReference type="InterPro" id="IPR024731">
    <property type="entry name" value="NELL2-like_EGF"/>
</dbReference>
<dbReference type="CDD" id="cd00054">
    <property type="entry name" value="EGF_CA"/>
    <property type="match status" value="1"/>
</dbReference>
<dbReference type="InterPro" id="IPR000152">
    <property type="entry name" value="EGF-type_Asp/Asn_hydroxyl_site"/>
</dbReference>
<evidence type="ECO:0000256" key="1">
    <source>
        <dbReference type="ARBA" id="ARBA00022536"/>
    </source>
</evidence>
<name>A0AAU9X8Z5_9CNID</name>
<dbReference type="SMART" id="SM00179">
    <property type="entry name" value="EGF_CA"/>
    <property type="match status" value="1"/>
</dbReference>
<dbReference type="GO" id="GO:0005509">
    <property type="term" value="F:calcium ion binding"/>
    <property type="evidence" value="ECO:0007669"/>
    <property type="project" value="InterPro"/>
</dbReference>
<evidence type="ECO:0000256" key="4">
    <source>
        <dbReference type="ARBA" id="ARBA00023157"/>
    </source>
</evidence>
<dbReference type="AlphaFoldDB" id="A0AAU9X8Z5"/>
<evidence type="ECO:0000313" key="8">
    <source>
        <dbReference type="Proteomes" id="UP001159428"/>
    </source>
</evidence>
<dbReference type="PROSITE" id="PS01187">
    <property type="entry name" value="EGF_CA"/>
    <property type="match status" value="1"/>
</dbReference>
<keyword evidence="2" id="KW-0732">Signal</keyword>
<feature type="domain" description="EGF-like" evidence="6">
    <location>
        <begin position="7"/>
        <end position="47"/>
    </location>
</feature>
<dbReference type="PANTHER" id="PTHR24050:SF28">
    <property type="entry name" value="UROMODULIN-LIKE"/>
    <property type="match status" value="1"/>
</dbReference>
<organism evidence="7 8">
    <name type="scientific">Pocillopora meandrina</name>
    <dbReference type="NCBI Taxonomy" id="46732"/>
    <lineage>
        <taxon>Eukaryota</taxon>
        <taxon>Metazoa</taxon>
        <taxon>Cnidaria</taxon>
        <taxon>Anthozoa</taxon>
        <taxon>Hexacorallia</taxon>
        <taxon>Scleractinia</taxon>
        <taxon>Astrocoeniina</taxon>
        <taxon>Pocilloporidae</taxon>
        <taxon>Pocillopora</taxon>
    </lineage>
</organism>
<dbReference type="Pfam" id="PF12947">
    <property type="entry name" value="EGF_3"/>
    <property type="match status" value="1"/>
</dbReference>
<dbReference type="EMBL" id="CALNXJ010000034">
    <property type="protein sequence ID" value="CAH3140940.1"/>
    <property type="molecule type" value="Genomic_DNA"/>
</dbReference>
<evidence type="ECO:0000256" key="2">
    <source>
        <dbReference type="ARBA" id="ARBA00022729"/>
    </source>
</evidence>
<dbReference type="InterPro" id="IPR000742">
    <property type="entry name" value="EGF"/>
</dbReference>
<dbReference type="PROSITE" id="PS50026">
    <property type="entry name" value="EGF_3"/>
    <property type="match status" value="1"/>
</dbReference>
<keyword evidence="1 5" id="KW-0245">EGF-like domain</keyword>